<dbReference type="GO" id="GO:0005886">
    <property type="term" value="C:plasma membrane"/>
    <property type="evidence" value="ECO:0007669"/>
    <property type="project" value="TreeGrafter"/>
</dbReference>
<proteinExistence type="predicted"/>
<feature type="transmembrane region" description="Helical" evidence="9">
    <location>
        <begin position="919"/>
        <end position="940"/>
    </location>
</feature>
<evidence type="ECO:0000256" key="9">
    <source>
        <dbReference type="SAM" id="Phobius"/>
    </source>
</evidence>
<feature type="transmembrane region" description="Helical" evidence="9">
    <location>
        <begin position="849"/>
        <end position="868"/>
    </location>
</feature>
<evidence type="ECO:0000256" key="6">
    <source>
        <dbReference type="ARBA" id="ARBA00023136"/>
    </source>
</evidence>
<keyword evidence="6 9" id="KW-0472">Membrane</keyword>
<dbReference type="Proteomes" id="UP001165740">
    <property type="component" value="Chromosome 11"/>
</dbReference>
<evidence type="ECO:0000313" key="14">
    <source>
        <dbReference type="RefSeq" id="XP_055859507.1"/>
    </source>
</evidence>
<keyword evidence="7" id="KW-0407">Ion channel</keyword>
<feature type="transmembrane region" description="Helical" evidence="9">
    <location>
        <begin position="810"/>
        <end position="829"/>
    </location>
</feature>
<evidence type="ECO:0000256" key="7">
    <source>
        <dbReference type="ARBA" id="ARBA00023303"/>
    </source>
</evidence>
<dbReference type="InterPro" id="IPR041491">
    <property type="entry name" value="TRPM_SLOG"/>
</dbReference>
<evidence type="ECO:0000256" key="1">
    <source>
        <dbReference type="ARBA" id="ARBA00004141"/>
    </source>
</evidence>
<keyword evidence="13" id="KW-1185">Reference proteome</keyword>
<dbReference type="InterPro" id="IPR005821">
    <property type="entry name" value="Ion_trans_dom"/>
</dbReference>
<evidence type="ECO:0000259" key="11">
    <source>
        <dbReference type="Pfam" id="PF18139"/>
    </source>
</evidence>
<feature type="transmembrane region" description="Helical" evidence="9">
    <location>
        <begin position="775"/>
        <end position="798"/>
    </location>
</feature>
<dbReference type="GO" id="GO:0099604">
    <property type="term" value="F:ligand-gated calcium channel activity"/>
    <property type="evidence" value="ECO:0007669"/>
    <property type="project" value="TreeGrafter"/>
</dbReference>
<dbReference type="Pfam" id="PF00520">
    <property type="entry name" value="Ion_trans"/>
    <property type="match status" value="1"/>
</dbReference>
<dbReference type="InterPro" id="IPR057366">
    <property type="entry name" value="TRPM-like"/>
</dbReference>
<dbReference type="PANTHER" id="PTHR13800:SF12">
    <property type="entry name" value="TRANSIENT RECEPTOR POTENTIAL CATION CHANNEL SUBFAMILY M MEMBER-LIKE 2"/>
    <property type="match status" value="1"/>
</dbReference>
<dbReference type="GeneID" id="106052735"/>
<comment type="subcellular location">
    <subcellularLocation>
        <location evidence="1">Membrane</location>
        <topology evidence="1">Multi-pass membrane protein</topology>
    </subcellularLocation>
</comment>
<dbReference type="RefSeq" id="XP_055859507.1">
    <property type="nucleotide sequence ID" value="XM_056003532.1"/>
</dbReference>
<accession>A0A9W2Y9X9</accession>
<feature type="domain" description="Ion transport" evidence="10">
    <location>
        <begin position="786"/>
        <end position="1033"/>
    </location>
</feature>
<feature type="domain" description="TRPM-like" evidence="12">
    <location>
        <begin position="445"/>
        <end position="552"/>
    </location>
</feature>
<dbReference type="Gene3D" id="3.40.50.450">
    <property type="match status" value="1"/>
</dbReference>
<sequence>MAKVFPDKQSHSESSIMDKYECDESNEGMQFIKYNIKCRECTFFKEKPEQEALVKEEDKVCYCNYLKKEHSKNALRRKSRTHLWSLSDNTEKTPTNAYGEIEFVGFGDRIGKYVRVDVDTPMDTMLDLLTKVWKMEMPNLLISVTGGAKNFNMKARLKEVFRRGLVKAAQSTGAWIVTGGTYAGVMKHVGEAVRDFGLTSQGRVTTIGIATWGCVQNKELLIRKDEDSNHPVEYSIHGEVKPKQSFLDPNHSHFILVDNGTQHQFTVEIPFRAKLEEAISKRKTGTDAITVPVCLLVLEGGPGTLETVYSALKSTTPTVVIKGSGKTADILAYAYQNTKEEEVKQEESGKKIINTLDPDAEEKIKEMIKSSFGVAELEIEKCFIWVKECCARKDLLSVFELDSKNSAKDVDLAILKALLKANKNQAIDQLKLALAWNRIDVAKSEIFTDDRTWPTGMLDEIMMSAIKLSRVDFVELFLDNGLSLKNFLTKERLTALYNTIPPNCLLRTLLMKTKRKHGKGCSGEFTLVDVGHLLQDLLGDFYQPCYLTDGQSNLETFITPAQELFIWALLMNNLKLSKLFWREGKQSSTAACLFAHSVLKSLQAHTIDAKVIKKLQTAAEDYEELVNGVIKSCYSSDEERTHNILVQYMPHWGRTTCVQIALHSDNQLFISQNAFQSMLTKVWMGNMSQSNPFYMILVGIVIFPVVLFCVKFNKTNTKQKRLSSSSTKHHQIETHPTINGHAKHKSDHSLNSTKEKSRSKGHTEQIKKMIQKLKCFYCSPIVKFVMNVMTYLVFLALYSYLLVVQLTREIHWIEGVLIAWVISLFLEELREYFTYSNQSKLKTYLKNKWNYLDIVCILLFALGISLRFVPDDDCMTAARVILSINLITFFFRILQIFSINKQLGPKLVMIGKMLQDLKWFVVILLVFIVSYALASEAVLYPNSEPSWKLLYFVPRKAYWQIYGELFLDDIEDPETCTNNATEYSTYTIKRCPSEVGKYFVPILLGFYMLMTTVLLLNLLIAMFSYTFEQIQGNTDMHWCFQRFKLVLEYTERPAFPPPLILFSHFWLFIKRLKKSPPSELAKSKPFCKIFEDKEEERQLMQWEDLIADNFLDSKQKSDRNTMEGKVKATLERLDLVLSKVDELQESQNQSACQSAAAGNSDSFSNPSVVEKRVQALETQLLHTTKALDWIMTSLQEHNLASKQQKPYLPVLRK</sequence>
<feature type="transmembrane region" description="Helical" evidence="9">
    <location>
        <begin position="693"/>
        <end position="712"/>
    </location>
</feature>
<feature type="transmembrane region" description="Helical" evidence="9">
    <location>
        <begin position="998"/>
        <end position="1020"/>
    </location>
</feature>
<feature type="transmembrane region" description="Helical" evidence="9">
    <location>
        <begin position="880"/>
        <end position="899"/>
    </location>
</feature>
<feature type="compositionally biased region" description="Basic and acidic residues" evidence="8">
    <location>
        <begin position="753"/>
        <end position="763"/>
    </location>
</feature>
<dbReference type="Pfam" id="PF25508">
    <property type="entry name" value="TRPM2"/>
    <property type="match status" value="2"/>
</dbReference>
<reference evidence="14" key="1">
    <citation type="submission" date="2025-08" db="UniProtKB">
        <authorList>
            <consortium name="RefSeq"/>
        </authorList>
    </citation>
    <scope>IDENTIFICATION</scope>
</reference>
<dbReference type="OMA" id="EFLIYEP"/>
<evidence type="ECO:0000256" key="8">
    <source>
        <dbReference type="SAM" id="MobiDB-lite"/>
    </source>
</evidence>
<evidence type="ECO:0000256" key="2">
    <source>
        <dbReference type="ARBA" id="ARBA00022448"/>
    </source>
</evidence>
<keyword evidence="2" id="KW-0813">Transport</keyword>
<evidence type="ECO:0000256" key="4">
    <source>
        <dbReference type="ARBA" id="ARBA00022989"/>
    </source>
</evidence>
<feature type="region of interest" description="Disordered" evidence="8">
    <location>
        <begin position="720"/>
        <end position="763"/>
    </location>
</feature>
<feature type="domain" description="TRPM SLOG" evidence="11">
    <location>
        <begin position="112"/>
        <end position="389"/>
    </location>
</feature>
<gene>
    <name evidence="14" type="primary">LOC106052735</name>
</gene>
<evidence type="ECO:0000259" key="10">
    <source>
        <dbReference type="Pfam" id="PF00520"/>
    </source>
</evidence>
<organism evidence="13 14">
    <name type="scientific">Biomphalaria glabrata</name>
    <name type="common">Bloodfluke planorb</name>
    <name type="synonym">Freshwater snail</name>
    <dbReference type="NCBI Taxonomy" id="6526"/>
    <lineage>
        <taxon>Eukaryota</taxon>
        <taxon>Metazoa</taxon>
        <taxon>Spiralia</taxon>
        <taxon>Lophotrochozoa</taxon>
        <taxon>Mollusca</taxon>
        <taxon>Gastropoda</taxon>
        <taxon>Heterobranchia</taxon>
        <taxon>Euthyneura</taxon>
        <taxon>Panpulmonata</taxon>
        <taxon>Hygrophila</taxon>
        <taxon>Lymnaeoidea</taxon>
        <taxon>Planorbidae</taxon>
        <taxon>Biomphalaria</taxon>
    </lineage>
</organism>
<keyword evidence="3 9" id="KW-0812">Transmembrane</keyword>
<keyword evidence="4 9" id="KW-1133">Transmembrane helix</keyword>
<name>A0A9W2Y9X9_BIOGL</name>
<evidence type="ECO:0000313" key="13">
    <source>
        <dbReference type="Proteomes" id="UP001165740"/>
    </source>
</evidence>
<dbReference type="AlphaFoldDB" id="A0A9W2Y9X9"/>
<protein>
    <submittedName>
        <fullName evidence="14">Transient receptor potential cation channel subfamily M member-like 2</fullName>
    </submittedName>
</protein>
<evidence type="ECO:0000259" key="12">
    <source>
        <dbReference type="Pfam" id="PF25508"/>
    </source>
</evidence>
<dbReference type="InterPro" id="IPR050927">
    <property type="entry name" value="TRPM"/>
</dbReference>
<evidence type="ECO:0000256" key="3">
    <source>
        <dbReference type="ARBA" id="ARBA00022692"/>
    </source>
</evidence>
<dbReference type="OrthoDB" id="310870at2759"/>
<feature type="domain" description="TRPM-like" evidence="12">
    <location>
        <begin position="557"/>
        <end position="672"/>
    </location>
</feature>
<keyword evidence="5" id="KW-0406">Ion transport</keyword>
<dbReference type="PANTHER" id="PTHR13800">
    <property type="entry name" value="TRANSIENT RECEPTOR POTENTIAL CATION CHANNEL, SUBFAMILY M, MEMBER 6"/>
    <property type="match status" value="1"/>
</dbReference>
<dbReference type="Pfam" id="PF18139">
    <property type="entry name" value="LSDAT_euk"/>
    <property type="match status" value="1"/>
</dbReference>
<evidence type="ECO:0000256" key="5">
    <source>
        <dbReference type="ARBA" id="ARBA00023065"/>
    </source>
</evidence>